<sequence>DHFWQTELVMQDELNIRLRCPTSRSFRHHKKGVSSFRQQDSGHGSWNSLRIDRCKGREEVIDINLNGMIFSTNLGGSSKYSNKNFED</sequence>
<keyword evidence="2" id="KW-1185">Reference proteome</keyword>
<feature type="non-terminal residue" evidence="1">
    <location>
        <position position="1"/>
    </location>
</feature>
<dbReference type="Proteomes" id="UP000789901">
    <property type="component" value="Unassembled WGS sequence"/>
</dbReference>
<gene>
    <name evidence="1" type="ORF">GMARGA_LOCUS21306</name>
</gene>
<proteinExistence type="predicted"/>
<comment type="caution">
    <text evidence="1">The sequence shown here is derived from an EMBL/GenBank/DDBJ whole genome shotgun (WGS) entry which is preliminary data.</text>
</comment>
<organism evidence="1 2">
    <name type="scientific">Gigaspora margarita</name>
    <dbReference type="NCBI Taxonomy" id="4874"/>
    <lineage>
        <taxon>Eukaryota</taxon>
        <taxon>Fungi</taxon>
        <taxon>Fungi incertae sedis</taxon>
        <taxon>Mucoromycota</taxon>
        <taxon>Glomeromycotina</taxon>
        <taxon>Glomeromycetes</taxon>
        <taxon>Diversisporales</taxon>
        <taxon>Gigasporaceae</taxon>
        <taxon>Gigaspora</taxon>
    </lineage>
</organism>
<dbReference type="EMBL" id="CAJVQB010019540">
    <property type="protein sequence ID" value="CAG8791497.1"/>
    <property type="molecule type" value="Genomic_DNA"/>
</dbReference>
<protein>
    <submittedName>
        <fullName evidence="1">14871_t:CDS:1</fullName>
    </submittedName>
</protein>
<name>A0ABN7VQ18_GIGMA</name>
<accession>A0ABN7VQ18</accession>
<evidence type="ECO:0000313" key="1">
    <source>
        <dbReference type="EMBL" id="CAG8791497.1"/>
    </source>
</evidence>
<evidence type="ECO:0000313" key="2">
    <source>
        <dbReference type="Proteomes" id="UP000789901"/>
    </source>
</evidence>
<reference evidence="1 2" key="1">
    <citation type="submission" date="2021-06" db="EMBL/GenBank/DDBJ databases">
        <authorList>
            <person name="Kallberg Y."/>
            <person name="Tangrot J."/>
            <person name="Rosling A."/>
        </authorList>
    </citation>
    <scope>NUCLEOTIDE SEQUENCE [LARGE SCALE GENOMIC DNA]</scope>
    <source>
        <strain evidence="1 2">120-4 pot B 10/14</strain>
    </source>
</reference>